<dbReference type="InterPro" id="IPR037518">
    <property type="entry name" value="MPN"/>
</dbReference>
<dbReference type="NCBIfam" id="TIGR00608">
    <property type="entry name" value="radc"/>
    <property type="match status" value="1"/>
</dbReference>
<evidence type="ECO:0000256" key="6">
    <source>
        <dbReference type="ARBA" id="ARBA00023049"/>
    </source>
</evidence>
<reference evidence="10" key="1">
    <citation type="journal article" date="2019" name="Int. J. Syst. Evol. Microbiol.">
        <title>The Global Catalogue of Microorganisms (GCM) 10K type strain sequencing project: providing services to taxonomists for standard genome sequencing and annotation.</title>
        <authorList>
            <consortium name="The Broad Institute Genomics Platform"/>
            <consortium name="The Broad Institute Genome Sequencing Center for Infectious Disease"/>
            <person name="Wu L."/>
            <person name="Ma J."/>
        </authorList>
    </citation>
    <scope>NUCLEOTIDE SEQUENCE [LARGE SCALE GENOMIC DNA]</scope>
    <source>
        <strain evidence="10">CCUG 46385</strain>
    </source>
</reference>
<comment type="similarity">
    <text evidence="1 7">Belongs to the UPF0758 family.</text>
</comment>
<evidence type="ECO:0000313" key="9">
    <source>
        <dbReference type="EMBL" id="MFC4804281.1"/>
    </source>
</evidence>
<keyword evidence="5" id="KW-0862">Zinc</keyword>
<dbReference type="CDD" id="cd08071">
    <property type="entry name" value="MPN_DUF2466"/>
    <property type="match status" value="1"/>
</dbReference>
<keyword evidence="4" id="KW-0378">Hydrolase</keyword>
<evidence type="ECO:0000256" key="2">
    <source>
        <dbReference type="ARBA" id="ARBA00022670"/>
    </source>
</evidence>
<dbReference type="InterPro" id="IPR020891">
    <property type="entry name" value="UPF0758_CS"/>
</dbReference>
<evidence type="ECO:0000256" key="3">
    <source>
        <dbReference type="ARBA" id="ARBA00022723"/>
    </source>
</evidence>
<dbReference type="PROSITE" id="PS50249">
    <property type="entry name" value="MPN"/>
    <property type="match status" value="1"/>
</dbReference>
<dbReference type="Gene3D" id="3.40.140.10">
    <property type="entry name" value="Cytidine Deaminase, domain 2"/>
    <property type="match status" value="1"/>
</dbReference>
<dbReference type="PANTHER" id="PTHR30471">
    <property type="entry name" value="DNA REPAIR PROTEIN RADC"/>
    <property type="match status" value="1"/>
</dbReference>
<feature type="domain" description="MPN" evidence="8">
    <location>
        <begin position="105"/>
        <end position="227"/>
    </location>
</feature>
<organism evidence="9 10">
    <name type="scientific">Filifactor villosus</name>
    <dbReference type="NCBI Taxonomy" id="29374"/>
    <lineage>
        <taxon>Bacteria</taxon>
        <taxon>Bacillati</taxon>
        <taxon>Bacillota</taxon>
        <taxon>Clostridia</taxon>
        <taxon>Peptostreptococcales</taxon>
        <taxon>Filifactoraceae</taxon>
        <taxon>Filifactor</taxon>
    </lineage>
</organism>
<protein>
    <submittedName>
        <fullName evidence="9">DNA repair protein RadC</fullName>
    </submittedName>
</protein>
<dbReference type="Pfam" id="PF20582">
    <property type="entry name" value="UPF0758_N"/>
    <property type="match status" value="1"/>
</dbReference>
<keyword evidence="10" id="KW-1185">Reference proteome</keyword>
<sequence>MADIKMKDIAEAEKPREKMTVHGVEMLSNAELLAILLGTGSSERSVLFLSEEILKRCGGIRGLVDFSMSELLGIKGVGSAKACRILSAIELFRRISKETNKERFQIKSASSVAALFMEELRYEQKEYFKVLFLDTKNRIICDRCISIGSLNASIVHPREVFKEAVRQSANKIFLIHNHPSGDSSPSSEDISITKRLVEAGKLLGVEVLDHIIIGDGNYTSLKEYGYL</sequence>
<evidence type="ECO:0000256" key="1">
    <source>
        <dbReference type="ARBA" id="ARBA00010243"/>
    </source>
</evidence>
<name>A0ABV9QLL9_9FIRM</name>
<gene>
    <name evidence="9" type="primary">radC</name>
    <name evidence="9" type="ORF">ACFO4R_04220</name>
</gene>
<dbReference type="NCBIfam" id="NF000642">
    <property type="entry name" value="PRK00024.1"/>
    <property type="match status" value="1"/>
</dbReference>
<evidence type="ECO:0000256" key="4">
    <source>
        <dbReference type="ARBA" id="ARBA00022801"/>
    </source>
</evidence>
<dbReference type="InterPro" id="IPR025657">
    <property type="entry name" value="RadC_JAB"/>
</dbReference>
<dbReference type="InterPro" id="IPR046778">
    <property type="entry name" value="UPF0758_N"/>
</dbReference>
<keyword evidence="2" id="KW-0645">Protease</keyword>
<evidence type="ECO:0000313" key="10">
    <source>
        <dbReference type="Proteomes" id="UP001595916"/>
    </source>
</evidence>
<accession>A0ABV9QLL9</accession>
<evidence type="ECO:0000256" key="5">
    <source>
        <dbReference type="ARBA" id="ARBA00022833"/>
    </source>
</evidence>
<dbReference type="PROSITE" id="PS01302">
    <property type="entry name" value="UPF0758"/>
    <property type="match status" value="1"/>
</dbReference>
<dbReference type="InterPro" id="IPR001405">
    <property type="entry name" value="UPF0758"/>
</dbReference>
<comment type="caution">
    <text evidence="9">The sequence shown here is derived from an EMBL/GenBank/DDBJ whole genome shotgun (WGS) entry which is preliminary data.</text>
</comment>
<evidence type="ECO:0000256" key="7">
    <source>
        <dbReference type="RuleBase" id="RU003797"/>
    </source>
</evidence>
<keyword evidence="3" id="KW-0479">Metal-binding</keyword>
<dbReference type="Pfam" id="PF04002">
    <property type="entry name" value="RadC"/>
    <property type="match status" value="1"/>
</dbReference>
<dbReference type="PANTHER" id="PTHR30471:SF3">
    <property type="entry name" value="UPF0758 PROTEIN YEES-RELATED"/>
    <property type="match status" value="1"/>
</dbReference>
<keyword evidence="6" id="KW-0482">Metalloprotease</keyword>
<proteinExistence type="inferred from homology"/>
<dbReference type="EMBL" id="JBHSHL010000014">
    <property type="protein sequence ID" value="MFC4804281.1"/>
    <property type="molecule type" value="Genomic_DNA"/>
</dbReference>
<dbReference type="RefSeq" id="WP_379787787.1">
    <property type="nucleotide sequence ID" value="NZ_JBHSHL010000014.1"/>
</dbReference>
<evidence type="ECO:0000259" key="8">
    <source>
        <dbReference type="PROSITE" id="PS50249"/>
    </source>
</evidence>
<dbReference type="Proteomes" id="UP001595916">
    <property type="component" value="Unassembled WGS sequence"/>
</dbReference>